<gene>
    <name evidence="2" type="ORF">IDH45_25395</name>
</gene>
<evidence type="ECO:0000259" key="1">
    <source>
        <dbReference type="Pfam" id="PF04734"/>
    </source>
</evidence>
<dbReference type="RefSeq" id="WP_190930946.1">
    <property type="nucleotide sequence ID" value="NZ_JACXJA010000041.1"/>
</dbReference>
<sequence>MLNAGVARVVINPPLTVPHAGWGAQAHVFPDGIESDLWATVLYVADGTICGLLVDLDFSHFSIEQANAMRSRLERELGFDPSVIRISTTHTHAGPLIHFNYYRELEPVIDDYLAFVQDSVVEAARQARERAVPVRIAAEYGHCAAGYNRRQRLADGKVVTGYSPDGDTDPVLGAVRIVDEAGKPLAQLVHYACHPTTLGPDNRLVSPDYPGVTKRTVEQLVGGYCLFLQGAAGDIGPGPEGFLADYEAVSRIGRTIACEAAKTLMTLEAGQRDFHYERVVESGASLAIWRGEPRMAQTGKLRFFTRTVMLPIKRLMAAAEGRQMFEGYQQKLYEQLRSGASEERIKEATFMVKRSYKVWEQAERYAGQTAIPVETQFMTYGDIAFVSAPLEPFSSTGRWIREQSPFRFTFLSGCSNGLISYLPPQGEYAFGGYEVDTSIFTEGAAEQFAESVVNVLREVAAERSEADAAAP</sequence>
<accession>A0A927H2G0</accession>
<evidence type="ECO:0000313" key="2">
    <source>
        <dbReference type="EMBL" id="MBD2865323.1"/>
    </source>
</evidence>
<feature type="domain" description="Neutral/alkaline non-lysosomal ceramidase N-terminal" evidence="1">
    <location>
        <begin position="30"/>
        <end position="223"/>
    </location>
</feature>
<name>A0A927H2G0_9BACL</name>
<keyword evidence="3" id="KW-1185">Reference proteome</keyword>
<dbReference type="AlphaFoldDB" id="A0A927H2G0"/>
<protein>
    <submittedName>
        <fullName evidence="2">Neutral/alkaline non-lysosomal ceramidase N-terminal domain-containing protein</fullName>
    </submittedName>
</protein>
<evidence type="ECO:0000313" key="3">
    <source>
        <dbReference type="Proteomes" id="UP000639396"/>
    </source>
</evidence>
<organism evidence="2 3">
    <name type="scientific">Paenibacillus oceani</name>
    <dbReference type="NCBI Taxonomy" id="2772510"/>
    <lineage>
        <taxon>Bacteria</taxon>
        <taxon>Bacillati</taxon>
        <taxon>Bacillota</taxon>
        <taxon>Bacilli</taxon>
        <taxon>Bacillales</taxon>
        <taxon>Paenibacillaceae</taxon>
        <taxon>Paenibacillus</taxon>
    </lineage>
</organism>
<dbReference type="Pfam" id="PF04734">
    <property type="entry name" value="Ceramidase_alk"/>
    <property type="match status" value="1"/>
</dbReference>
<dbReference type="EMBL" id="JACXJA010000041">
    <property type="protein sequence ID" value="MBD2865323.1"/>
    <property type="molecule type" value="Genomic_DNA"/>
</dbReference>
<dbReference type="Proteomes" id="UP000639396">
    <property type="component" value="Unassembled WGS sequence"/>
</dbReference>
<dbReference type="InterPro" id="IPR031329">
    <property type="entry name" value="NEUT/ALK_ceramidase_N"/>
</dbReference>
<reference evidence="2" key="1">
    <citation type="submission" date="2020-09" db="EMBL/GenBank/DDBJ databases">
        <title>A novel bacterium of genus Paenibacillus, isolated from South China Sea.</title>
        <authorList>
            <person name="Huang H."/>
            <person name="Mo K."/>
            <person name="Hu Y."/>
        </authorList>
    </citation>
    <scope>NUCLEOTIDE SEQUENCE</scope>
    <source>
        <strain evidence="2">IB182363</strain>
    </source>
</reference>
<comment type="caution">
    <text evidence="2">The sequence shown here is derived from an EMBL/GenBank/DDBJ whole genome shotgun (WGS) entry which is preliminary data.</text>
</comment>
<proteinExistence type="predicted"/>